<proteinExistence type="predicted"/>
<reference evidence="1 2" key="1">
    <citation type="submission" date="2021-07" db="EMBL/GenBank/DDBJ databases">
        <title>The Aristolochia fimbriata genome: insights into angiosperm evolution, floral development and chemical biosynthesis.</title>
        <authorList>
            <person name="Jiao Y."/>
        </authorList>
    </citation>
    <scope>NUCLEOTIDE SEQUENCE [LARGE SCALE GENOMIC DNA]</scope>
    <source>
        <strain evidence="1">IBCAS-2021</strain>
        <tissue evidence="1">Leaf</tissue>
    </source>
</reference>
<protein>
    <submittedName>
        <fullName evidence="1">Uncharacterized protein</fullName>
    </submittedName>
</protein>
<dbReference type="AlphaFoldDB" id="A0AAV7FBV7"/>
<dbReference type="EMBL" id="JAINDJ010000002">
    <property type="protein sequence ID" value="KAG9457542.1"/>
    <property type="molecule type" value="Genomic_DNA"/>
</dbReference>
<sequence>MRVPLTETEGAVPALEPGVAVDVEGLGCEADDGEGVQAAAVRTHLDEQVCGGAVWVEGAFDDAGLRHRLRRRWDGDGDGDDNGGGKI</sequence>
<organism evidence="1 2">
    <name type="scientific">Aristolochia fimbriata</name>
    <name type="common">White veined hardy Dutchman's pipe vine</name>
    <dbReference type="NCBI Taxonomy" id="158543"/>
    <lineage>
        <taxon>Eukaryota</taxon>
        <taxon>Viridiplantae</taxon>
        <taxon>Streptophyta</taxon>
        <taxon>Embryophyta</taxon>
        <taxon>Tracheophyta</taxon>
        <taxon>Spermatophyta</taxon>
        <taxon>Magnoliopsida</taxon>
        <taxon>Magnoliidae</taxon>
        <taxon>Piperales</taxon>
        <taxon>Aristolochiaceae</taxon>
        <taxon>Aristolochia</taxon>
    </lineage>
</organism>
<accession>A0AAV7FBV7</accession>
<dbReference type="Proteomes" id="UP000825729">
    <property type="component" value="Unassembled WGS sequence"/>
</dbReference>
<keyword evidence="2" id="KW-1185">Reference proteome</keyword>
<evidence type="ECO:0000313" key="2">
    <source>
        <dbReference type="Proteomes" id="UP000825729"/>
    </source>
</evidence>
<evidence type="ECO:0000313" key="1">
    <source>
        <dbReference type="EMBL" id="KAG9457542.1"/>
    </source>
</evidence>
<comment type="caution">
    <text evidence="1">The sequence shown here is derived from an EMBL/GenBank/DDBJ whole genome shotgun (WGS) entry which is preliminary data.</text>
</comment>
<name>A0AAV7FBV7_ARIFI</name>
<gene>
    <name evidence="1" type="ORF">H6P81_002050</name>
</gene>